<protein>
    <recommendedName>
        <fullName evidence="1">UGSC-like domain-containing protein</fullName>
    </recommendedName>
</protein>
<dbReference type="AlphaFoldDB" id="A0A938YA92"/>
<proteinExistence type="predicted"/>
<dbReference type="RefSeq" id="WP_205261707.1">
    <property type="nucleotide sequence ID" value="NZ_JAERWK010000020.1"/>
</dbReference>
<dbReference type="EMBL" id="JAERWK010000020">
    <property type="protein sequence ID" value="MBM9468765.1"/>
    <property type="molecule type" value="Genomic_DNA"/>
</dbReference>
<evidence type="ECO:0000313" key="3">
    <source>
        <dbReference type="Proteomes" id="UP000663792"/>
    </source>
</evidence>
<feature type="domain" description="UGSC-like" evidence="1">
    <location>
        <begin position="4"/>
        <end position="167"/>
    </location>
</feature>
<evidence type="ECO:0000313" key="2">
    <source>
        <dbReference type="EMBL" id="MBM9468765.1"/>
    </source>
</evidence>
<comment type="caution">
    <text evidence="2">The sequence shown here is derived from an EMBL/GenBank/DDBJ whole genome shotgun (WGS) entry which is preliminary data.</text>
</comment>
<keyword evidence="3" id="KW-1185">Reference proteome</keyword>
<dbReference type="InterPro" id="IPR057767">
    <property type="entry name" value="UGSC-like_dom"/>
</dbReference>
<accession>A0A938YA92</accession>
<sequence length="175" mass="18233">MTLTVLDPTARSADATTSLNAQPATVAGLSVGLLDNGKPNSDRFLAALADELRRRGARPLVPKRKSNIGRLAEPELIETLSLAADLVVVGVGDCAGCCSCSTLDAIALEAAGRPTVMVCTSEFLTTAQISAATAGVRDYPFTVIDHPFGALTAEQVADRAREVAERLWGPPTDGQ</sequence>
<dbReference type="Proteomes" id="UP000663792">
    <property type="component" value="Unassembled WGS sequence"/>
</dbReference>
<gene>
    <name evidence="2" type="ORF">JL106_15890</name>
</gene>
<organism evidence="2 3">
    <name type="scientific">Nakamurella leprariae</name>
    <dbReference type="NCBI Taxonomy" id="2803911"/>
    <lineage>
        <taxon>Bacteria</taxon>
        <taxon>Bacillati</taxon>
        <taxon>Actinomycetota</taxon>
        <taxon>Actinomycetes</taxon>
        <taxon>Nakamurellales</taxon>
        <taxon>Nakamurellaceae</taxon>
        <taxon>Nakamurella</taxon>
    </lineage>
</organism>
<evidence type="ECO:0000259" key="1">
    <source>
        <dbReference type="Pfam" id="PF24696"/>
    </source>
</evidence>
<reference evidence="2" key="1">
    <citation type="submission" date="2021-01" db="EMBL/GenBank/DDBJ databases">
        <title>YIM 132084 draft genome.</title>
        <authorList>
            <person name="An D."/>
        </authorList>
    </citation>
    <scope>NUCLEOTIDE SEQUENCE</scope>
    <source>
        <strain evidence="2">YIM 132084</strain>
    </source>
</reference>
<name>A0A938YA92_9ACTN</name>
<dbReference type="Pfam" id="PF24696">
    <property type="entry name" value="UGSC"/>
    <property type="match status" value="1"/>
</dbReference>